<keyword evidence="2" id="KW-1185">Reference proteome</keyword>
<sequence>MVALGTGSVGARLDKNGKEHYVGGWGFPIGDEASGAKLGFNAVQKLLADINWHNQAVSVTTKNSPKN</sequence>
<proteinExistence type="predicted"/>
<accession>A0ABT5FHH9</accession>
<dbReference type="EMBL" id="JAQOMS010000002">
    <property type="protein sequence ID" value="MDC2890653.1"/>
    <property type="molecule type" value="Genomic_DNA"/>
</dbReference>
<comment type="caution">
    <text evidence="1">The sequence shown here is derived from an EMBL/GenBank/DDBJ whole genome shotgun (WGS) entry which is preliminary data.</text>
</comment>
<gene>
    <name evidence="1" type="ORF">PN838_20315</name>
</gene>
<dbReference type="Gene3D" id="3.30.420.40">
    <property type="match status" value="1"/>
</dbReference>
<reference evidence="1 2" key="1">
    <citation type="submission" date="2023-01" db="EMBL/GenBank/DDBJ databases">
        <title>Psychrosphaera sp. nov., isolated from marine algae.</title>
        <authorList>
            <person name="Bayburt H."/>
            <person name="Choi B.J."/>
            <person name="Kim J.M."/>
            <person name="Choi D.G."/>
            <person name="Jeon C.O."/>
        </authorList>
    </citation>
    <scope>NUCLEOTIDE SEQUENCE [LARGE SCALE GENOMIC DNA]</scope>
    <source>
        <strain evidence="1 2">G1-22</strain>
    </source>
</reference>
<dbReference type="InterPro" id="IPR043129">
    <property type="entry name" value="ATPase_NBD"/>
</dbReference>
<evidence type="ECO:0000313" key="1">
    <source>
        <dbReference type="EMBL" id="MDC2890653.1"/>
    </source>
</evidence>
<dbReference type="RefSeq" id="WP_272181783.1">
    <property type="nucleotide sequence ID" value="NZ_JAQOMS010000002.1"/>
</dbReference>
<organism evidence="1 2">
    <name type="scientific">Psychrosphaera algicola</name>
    <dbReference type="NCBI Taxonomy" id="3023714"/>
    <lineage>
        <taxon>Bacteria</taxon>
        <taxon>Pseudomonadati</taxon>
        <taxon>Pseudomonadota</taxon>
        <taxon>Gammaproteobacteria</taxon>
        <taxon>Alteromonadales</taxon>
        <taxon>Pseudoalteromonadaceae</taxon>
        <taxon>Psychrosphaera</taxon>
    </lineage>
</organism>
<protein>
    <submittedName>
        <fullName evidence="1">Uncharacterized protein</fullName>
    </submittedName>
</protein>
<evidence type="ECO:0000313" key="2">
    <source>
        <dbReference type="Proteomes" id="UP001528411"/>
    </source>
</evidence>
<dbReference type="SUPFAM" id="SSF53067">
    <property type="entry name" value="Actin-like ATPase domain"/>
    <property type="match status" value="1"/>
</dbReference>
<dbReference type="Proteomes" id="UP001528411">
    <property type="component" value="Unassembled WGS sequence"/>
</dbReference>
<name>A0ABT5FHH9_9GAMM</name>